<evidence type="ECO:0000313" key="1">
    <source>
        <dbReference type="EMBL" id="PSS14913.1"/>
    </source>
</evidence>
<dbReference type="EMBL" id="KZ679013">
    <property type="protein sequence ID" value="PSS14913.1"/>
    <property type="molecule type" value="Genomic_DNA"/>
</dbReference>
<organism evidence="1 2">
    <name type="scientific">Amorphotheca resinae ATCC 22711</name>
    <dbReference type="NCBI Taxonomy" id="857342"/>
    <lineage>
        <taxon>Eukaryota</taxon>
        <taxon>Fungi</taxon>
        <taxon>Dikarya</taxon>
        <taxon>Ascomycota</taxon>
        <taxon>Pezizomycotina</taxon>
        <taxon>Leotiomycetes</taxon>
        <taxon>Helotiales</taxon>
        <taxon>Amorphothecaceae</taxon>
        <taxon>Amorphotheca</taxon>
    </lineage>
</organism>
<dbReference type="AlphaFoldDB" id="A0A2T3AXY1"/>
<name>A0A2T3AXY1_AMORE</name>
<protein>
    <submittedName>
        <fullName evidence="1">Uncharacterized protein</fullName>
    </submittedName>
</protein>
<sequence length="99" mass="11121">MSPTIPSYVKCWRWDGQIDTRLSRARVLASDTVSVIGSRVLWLRPSVLSKDGVFFVMTRVKERLRRVAKGGKMRRWEGGGRAVEAAEAAGAGFPETYDY</sequence>
<dbReference type="InParanoid" id="A0A2T3AXY1"/>
<accession>A0A2T3AXY1</accession>
<keyword evidence="2" id="KW-1185">Reference proteome</keyword>
<evidence type="ECO:0000313" key="2">
    <source>
        <dbReference type="Proteomes" id="UP000241818"/>
    </source>
</evidence>
<dbReference type="RefSeq" id="XP_024719512.1">
    <property type="nucleotide sequence ID" value="XM_024865248.1"/>
</dbReference>
<proteinExistence type="predicted"/>
<dbReference type="Proteomes" id="UP000241818">
    <property type="component" value="Unassembled WGS sequence"/>
</dbReference>
<reference evidence="1 2" key="1">
    <citation type="journal article" date="2018" name="New Phytol.">
        <title>Comparative genomics and transcriptomics depict ericoid mycorrhizal fungi as versatile saprotrophs and plant mutualists.</title>
        <authorList>
            <person name="Martino E."/>
            <person name="Morin E."/>
            <person name="Grelet G.A."/>
            <person name="Kuo A."/>
            <person name="Kohler A."/>
            <person name="Daghino S."/>
            <person name="Barry K.W."/>
            <person name="Cichocki N."/>
            <person name="Clum A."/>
            <person name="Dockter R.B."/>
            <person name="Hainaut M."/>
            <person name="Kuo R.C."/>
            <person name="LaButti K."/>
            <person name="Lindahl B.D."/>
            <person name="Lindquist E.A."/>
            <person name="Lipzen A."/>
            <person name="Khouja H.R."/>
            <person name="Magnuson J."/>
            <person name="Murat C."/>
            <person name="Ohm R.A."/>
            <person name="Singer S.W."/>
            <person name="Spatafora J.W."/>
            <person name="Wang M."/>
            <person name="Veneault-Fourrey C."/>
            <person name="Henrissat B."/>
            <person name="Grigoriev I.V."/>
            <person name="Martin F.M."/>
            <person name="Perotto S."/>
        </authorList>
    </citation>
    <scope>NUCLEOTIDE SEQUENCE [LARGE SCALE GENOMIC DNA]</scope>
    <source>
        <strain evidence="1 2">ATCC 22711</strain>
    </source>
</reference>
<gene>
    <name evidence="1" type="ORF">M430DRAFT_254354</name>
</gene>
<dbReference type="GeneID" id="36573329"/>